<dbReference type="SUPFAM" id="SSF53901">
    <property type="entry name" value="Thiolase-like"/>
    <property type="match status" value="4"/>
</dbReference>
<dbReference type="InterPro" id="IPR014030">
    <property type="entry name" value="Ketoacyl_synth_N"/>
</dbReference>
<keyword evidence="6" id="KW-1185">Reference proteome</keyword>
<dbReference type="AlphaFoldDB" id="A0AA41R893"/>
<organism evidence="5 6">
    <name type="scientific">Desulfatitalea alkaliphila</name>
    <dbReference type="NCBI Taxonomy" id="2929485"/>
    <lineage>
        <taxon>Bacteria</taxon>
        <taxon>Pseudomonadati</taxon>
        <taxon>Thermodesulfobacteriota</taxon>
        <taxon>Desulfobacteria</taxon>
        <taxon>Desulfobacterales</taxon>
        <taxon>Desulfosarcinaceae</taxon>
        <taxon>Desulfatitalea</taxon>
    </lineage>
</organism>
<reference evidence="5" key="1">
    <citation type="submission" date="2022-04" db="EMBL/GenBank/DDBJ databases">
        <title>Desulfatitalea alkaliphila sp. nov., a novel anaerobic sulfate-reducing bacterium isolated from terrestrial mud volcano, Taman Peninsula, Russia.</title>
        <authorList>
            <person name="Khomyakova M.A."/>
            <person name="Merkel A.Y."/>
            <person name="Slobodkin A.I."/>
        </authorList>
    </citation>
    <scope>NUCLEOTIDE SEQUENCE</scope>
    <source>
        <strain evidence="5">M08but</strain>
    </source>
</reference>
<protein>
    <submittedName>
        <fullName evidence="5">Beta-ketoacyl-[acyl-carrier-protein] synthase family protein</fullName>
    </submittedName>
</protein>
<dbReference type="GO" id="GO:0005829">
    <property type="term" value="C:cytosol"/>
    <property type="evidence" value="ECO:0007669"/>
    <property type="project" value="TreeGrafter"/>
</dbReference>
<feature type="domain" description="Ketosynthase family 3 (KS3)" evidence="4">
    <location>
        <begin position="410"/>
        <end position="845"/>
    </location>
</feature>
<dbReference type="PROSITE" id="PS52004">
    <property type="entry name" value="KS3_2"/>
    <property type="match status" value="2"/>
</dbReference>
<comment type="caution">
    <text evidence="5">The sequence shown here is derived from an EMBL/GenBank/DDBJ whole genome shotgun (WGS) entry which is preliminary data.</text>
</comment>
<evidence type="ECO:0000256" key="1">
    <source>
        <dbReference type="ARBA" id="ARBA00008467"/>
    </source>
</evidence>
<dbReference type="PANTHER" id="PTHR11712">
    <property type="entry name" value="POLYKETIDE SYNTHASE-RELATED"/>
    <property type="match status" value="1"/>
</dbReference>
<dbReference type="SMART" id="SM00825">
    <property type="entry name" value="PKS_KS"/>
    <property type="match status" value="1"/>
</dbReference>
<dbReference type="InterPro" id="IPR000794">
    <property type="entry name" value="Beta-ketoacyl_synthase"/>
</dbReference>
<dbReference type="PANTHER" id="PTHR11712:SF336">
    <property type="entry name" value="3-OXOACYL-[ACYL-CARRIER-PROTEIN] SYNTHASE, MITOCHONDRIAL"/>
    <property type="match status" value="1"/>
</dbReference>
<evidence type="ECO:0000256" key="2">
    <source>
        <dbReference type="ARBA" id="ARBA00022679"/>
    </source>
</evidence>
<dbReference type="Pfam" id="PF00109">
    <property type="entry name" value="ketoacyl-synt"/>
    <property type="match status" value="2"/>
</dbReference>
<proteinExistence type="inferred from homology"/>
<name>A0AA41R893_9BACT</name>
<dbReference type="Pfam" id="PF02801">
    <property type="entry name" value="Ketoacyl-synt_C"/>
    <property type="match status" value="2"/>
</dbReference>
<keyword evidence="2 3" id="KW-0808">Transferase</keyword>
<sequence length="850" mass="91448">MLDRKRVVITGLGVLTSIGATTEEFRNSLLSKRCGIRPSSRFSDVFGNVCASEVLEEPKYEGLAEGLQEKLDKAALWAYKVGRDALVNSGLLGNEALSTSSLIIGVSSAGTEAYMPLLENRINDFSIDKTRLSGSFSSVCSVVSSLLQIRGGYELVATACTASTNAIGIGFDQIQNNKNQMALVIGTEPLYLPTIAGFYTLKTLHQQACTPFSGVPGMSIGEGAGALVLEEYQHATARGAPIYGEVLAYATSGDAHHETAPDPRAKGAAQVMRTALANGELCPEDVEYINVHGTGTETNDRSETLAMKKVFADIHSIPVSSTKSYIGHNIGSAGIIEFIACLLTLPEGKILPTLNFGRARPSCDLNYVPNEFQERNVKVFMKNNYAFGGNNCCILAALPGNGRPNSRYHPRRVAITGIGLVSSLGFGLEQILGAIRKGTSGSALKTWRPSHKGEEGIQDFEDWISSNEMLLQQFSDLRKKNGDQLSLRTHEVDDRAVRRHLKRFDTRKANRISTFALLAGEQAIANAGANIRTTGKTTALIIGMSKGPQATISRYVESLVPDPRRARTFEFPSSLMNAIGTFCSISKGIKGYNTTLANGFNAALGAMCYGYELVRQGVQGQALVGGADEIFHSALHALQENHGGLSPNLDEDGFRVYDRDQSGYFMGEGAGMAYMEELESAGDRGGPILGIICGYGKSCDGSYIDDTNSQPSGQWLAKAISQALDEAGLTVDDIDLVCGTGWGTVSSNRKELNGIERAFMHRSHPVPLVNYNGFFGFVESAAPILNLALVLNAMKEDEILPIPHTRSFETKNLAFVSRKERLSVRHALLVGSTEGGNNYAVVLGKGAPYE</sequence>
<comment type="similarity">
    <text evidence="1 3">Belongs to the thiolase-like superfamily. Beta-ketoacyl-ACP synthases family.</text>
</comment>
<dbReference type="EMBL" id="JALJRB010000040">
    <property type="protein sequence ID" value="MCJ8503030.1"/>
    <property type="molecule type" value="Genomic_DNA"/>
</dbReference>
<dbReference type="GO" id="GO:0006633">
    <property type="term" value="P:fatty acid biosynthetic process"/>
    <property type="evidence" value="ECO:0007669"/>
    <property type="project" value="InterPro"/>
</dbReference>
<gene>
    <name evidence="5" type="ORF">MRX98_20815</name>
</gene>
<dbReference type="InterPro" id="IPR018201">
    <property type="entry name" value="Ketoacyl_synth_AS"/>
</dbReference>
<dbReference type="RefSeq" id="WP_246914733.1">
    <property type="nucleotide sequence ID" value="NZ_JALJRB010000040.1"/>
</dbReference>
<dbReference type="InterPro" id="IPR014031">
    <property type="entry name" value="Ketoacyl_synth_C"/>
</dbReference>
<feature type="domain" description="Ketosynthase family 3 (KS3)" evidence="4">
    <location>
        <begin position="4"/>
        <end position="398"/>
    </location>
</feature>
<dbReference type="PROSITE" id="PS00606">
    <property type="entry name" value="KS3_1"/>
    <property type="match status" value="1"/>
</dbReference>
<dbReference type="InterPro" id="IPR020841">
    <property type="entry name" value="PKS_Beta-ketoAc_synthase_dom"/>
</dbReference>
<dbReference type="InterPro" id="IPR016039">
    <property type="entry name" value="Thiolase-like"/>
</dbReference>
<evidence type="ECO:0000313" key="5">
    <source>
        <dbReference type="EMBL" id="MCJ8503030.1"/>
    </source>
</evidence>
<dbReference type="CDD" id="cd00834">
    <property type="entry name" value="KAS_I_II"/>
    <property type="match status" value="1"/>
</dbReference>
<evidence type="ECO:0000256" key="3">
    <source>
        <dbReference type="RuleBase" id="RU003694"/>
    </source>
</evidence>
<evidence type="ECO:0000313" key="6">
    <source>
        <dbReference type="Proteomes" id="UP001165427"/>
    </source>
</evidence>
<evidence type="ECO:0000259" key="4">
    <source>
        <dbReference type="PROSITE" id="PS52004"/>
    </source>
</evidence>
<dbReference type="GO" id="GO:0004315">
    <property type="term" value="F:3-oxoacyl-[acyl-carrier-protein] synthase activity"/>
    <property type="evidence" value="ECO:0007669"/>
    <property type="project" value="InterPro"/>
</dbReference>
<accession>A0AA41R893</accession>
<dbReference type="Proteomes" id="UP001165427">
    <property type="component" value="Unassembled WGS sequence"/>
</dbReference>
<dbReference type="Gene3D" id="3.40.47.10">
    <property type="match status" value="2"/>
</dbReference>